<keyword evidence="2" id="KW-1185">Reference proteome</keyword>
<comment type="caution">
    <text evidence="1">The sequence shown here is derived from an EMBL/GenBank/DDBJ whole genome shotgun (WGS) entry which is preliminary data.</text>
</comment>
<accession>A0AAV0K417</accession>
<dbReference type="PANTHER" id="PTHR37391">
    <property type="entry name" value="E3 UBIQUITIN-PROTEIN LIGASE"/>
    <property type="match status" value="1"/>
</dbReference>
<protein>
    <submittedName>
        <fullName evidence="1">Uncharacterized protein</fullName>
    </submittedName>
</protein>
<evidence type="ECO:0000313" key="2">
    <source>
        <dbReference type="Proteomes" id="UP001154282"/>
    </source>
</evidence>
<gene>
    <name evidence="1" type="ORF">LITE_LOCUS16984</name>
</gene>
<name>A0AAV0K417_9ROSI</name>
<dbReference type="PANTHER" id="PTHR37391:SF2">
    <property type="entry name" value="E3 UBIQUITIN-PROTEIN LIGASE"/>
    <property type="match status" value="1"/>
</dbReference>
<reference evidence="1" key="1">
    <citation type="submission" date="2022-08" db="EMBL/GenBank/DDBJ databases">
        <authorList>
            <person name="Gutierrez-Valencia J."/>
        </authorList>
    </citation>
    <scope>NUCLEOTIDE SEQUENCE</scope>
</reference>
<evidence type="ECO:0000313" key="1">
    <source>
        <dbReference type="EMBL" id="CAI0416493.1"/>
    </source>
</evidence>
<dbReference type="Proteomes" id="UP001154282">
    <property type="component" value="Unassembled WGS sequence"/>
</dbReference>
<sequence>MEARELYWEAIAGKGSGSSELKQAEELLVRSVEKNGVVGEPRVVLAQVYLSGGRFEEAEREAAIGLRLILEWGSAWDKRVSWEGWVAWARILLMKAKEKFWPNTAWGVSSLGLVR</sequence>
<dbReference type="AlphaFoldDB" id="A0AAV0K417"/>
<organism evidence="1 2">
    <name type="scientific">Linum tenue</name>
    <dbReference type="NCBI Taxonomy" id="586396"/>
    <lineage>
        <taxon>Eukaryota</taxon>
        <taxon>Viridiplantae</taxon>
        <taxon>Streptophyta</taxon>
        <taxon>Embryophyta</taxon>
        <taxon>Tracheophyta</taxon>
        <taxon>Spermatophyta</taxon>
        <taxon>Magnoliopsida</taxon>
        <taxon>eudicotyledons</taxon>
        <taxon>Gunneridae</taxon>
        <taxon>Pentapetalae</taxon>
        <taxon>rosids</taxon>
        <taxon>fabids</taxon>
        <taxon>Malpighiales</taxon>
        <taxon>Linaceae</taxon>
        <taxon>Linum</taxon>
    </lineage>
</organism>
<proteinExistence type="predicted"/>
<dbReference type="EMBL" id="CAMGYJ010000005">
    <property type="protein sequence ID" value="CAI0416493.1"/>
    <property type="molecule type" value="Genomic_DNA"/>
</dbReference>